<dbReference type="FunFam" id="3.30.1360.40:FF:000001">
    <property type="entry name" value="Ribosome-recycling factor"/>
    <property type="match status" value="1"/>
</dbReference>
<dbReference type="STRING" id="1802315.A3F51_01090"/>
<keyword evidence="3" id="KW-0175">Coiled coil</keyword>
<name>A0A1G2N1V4_9BACT</name>
<dbReference type="SUPFAM" id="SSF55194">
    <property type="entry name" value="Ribosome recycling factor, RRF"/>
    <property type="match status" value="1"/>
</dbReference>
<dbReference type="NCBIfam" id="TIGR00496">
    <property type="entry name" value="frr"/>
    <property type="match status" value="1"/>
</dbReference>
<accession>A0A1G2N1V4</accession>
<evidence type="ECO:0000313" key="5">
    <source>
        <dbReference type="EMBL" id="OHA29191.1"/>
    </source>
</evidence>
<comment type="similarity">
    <text evidence="1">Belongs to the RRF family.</text>
</comment>
<gene>
    <name evidence="5" type="ORF">A3F51_01090</name>
</gene>
<evidence type="ECO:0000259" key="4">
    <source>
        <dbReference type="Pfam" id="PF01765"/>
    </source>
</evidence>
<sequence length="183" mass="20812">MSYDFNQFKKQLASAEEWLKKELSQIRTGQASPAILDAVKVEIYGAPMSIKEVASVVIESARTLRIAPWDKSQTKEIEKAITVADLGLSVVVDDQGLRVMFPELTGERRQQIAKSAKEKLEEAKKEVRGYRDVIVKDLQMKEKDGEMGKDDAFRCKNDTQKLVDDINKKLDEMYAKKEKELLS</sequence>
<organism evidence="5 6">
    <name type="scientific">Candidatus Taylorbacteria bacterium RIFCSPHIGHO2_12_FULL_45_16</name>
    <dbReference type="NCBI Taxonomy" id="1802315"/>
    <lineage>
        <taxon>Bacteria</taxon>
        <taxon>Candidatus Tayloriibacteriota</taxon>
    </lineage>
</organism>
<dbReference type="Pfam" id="PF01765">
    <property type="entry name" value="RRF"/>
    <property type="match status" value="1"/>
</dbReference>
<dbReference type="GO" id="GO:0006412">
    <property type="term" value="P:translation"/>
    <property type="evidence" value="ECO:0007669"/>
    <property type="project" value="UniProtKB-KW"/>
</dbReference>
<evidence type="ECO:0000256" key="1">
    <source>
        <dbReference type="ARBA" id="ARBA00005912"/>
    </source>
</evidence>
<feature type="domain" description="Ribosome recycling factor" evidence="4">
    <location>
        <begin position="19"/>
        <end position="182"/>
    </location>
</feature>
<reference evidence="5 6" key="1">
    <citation type="journal article" date="2016" name="Nat. Commun.">
        <title>Thousands of microbial genomes shed light on interconnected biogeochemical processes in an aquifer system.</title>
        <authorList>
            <person name="Anantharaman K."/>
            <person name="Brown C.T."/>
            <person name="Hug L.A."/>
            <person name="Sharon I."/>
            <person name="Castelle C.J."/>
            <person name="Probst A.J."/>
            <person name="Thomas B.C."/>
            <person name="Singh A."/>
            <person name="Wilkins M.J."/>
            <person name="Karaoz U."/>
            <person name="Brodie E.L."/>
            <person name="Williams K.H."/>
            <person name="Hubbard S.S."/>
            <person name="Banfield J.F."/>
        </authorList>
    </citation>
    <scope>NUCLEOTIDE SEQUENCE [LARGE SCALE GENOMIC DNA]</scope>
</reference>
<proteinExistence type="inferred from homology"/>
<evidence type="ECO:0000256" key="3">
    <source>
        <dbReference type="SAM" id="Coils"/>
    </source>
</evidence>
<dbReference type="InterPro" id="IPR002661">
    <property type="entry name" value="Ribosome_recyc_fac"/>
</dbReference>
<dbReference type="GO" id="GO:0043023">
    <property type="term" value="F:ribosomal large subunit binding"/>
    <property type="evidence" value="ECO:0007669"/>
    <property type="project" value="TreeGrafter"/>
</dbReference>
<dbReference type="PANTHER" id="PTHR20982:SF3">
    <property type="entry name" value="MITOCHONDRIAL RIBOSOME RECYCLING FACTOR PSEUDO 1"/>
    <property type="match status" value="1"/>
</dbReference>
<feature type="coiled-coil region" evidence="3">
    <location>
        <begin position="106"/>
        <end position="133"/>
    </location>
</feature>
<dbReference type="InterPro" id="IPR036191">
    <property type="entry name" value="RRF_sf"/>
</dbReference>
<dbReference type="Proteomes" id="UP000178089">
    <property type="component" value="Unassembled WGS sequence"/>
</dbReference>
<dbReference type="EMBL" id="MHRT01000005">
    <property type="protein sequence ID" value="OHA29191.1"/>
    <property type="molecule type" value="Genomic_DNA"/>
</dbReference>
<evidence type="ECO:0000313" key="6">
    <source>
        <dbReference type="Proteomes" id="UP000178089"/>
    </source>
</evidence>
<comment type="caution">
    <text evidence="5">The sequence shown here is derived from an EMBL/GenBank/DDBJ whole genome shotgun (WGS) entry which is preliminary data.</text>
</comment>
<dbReference type="PANTHER" id="PTHR20982">
    <property type="entry name" value="RIBOSOME RECYCLING FACTOR"/>
    <property type="match status" value="1"/>
</dbReference>
<protein>
    <submittedName>
        <fullName evidence="5">Ribosome recycling factor</fullName>
    </submittedName>
</protein>
<keyword evidence="2" id="KW-0648">Protein biosynthesis</keyword>
<dbReference type="Gene3D" id="1.10.132.20">
    <property type="entry name" value="Ribosome-recycling factor"/>
    <property type="match status" value="1"/>
</dbReference>
<evidence type="ECO:0000256" key="2">
    <source>
        <dbReference type="ARBA" id="ARBA00022917"/>
    </source>
</evidence>
<dbReference type="Gene3D" id="3.30.1360.40">
    <property type="match status" value="1"/>
</dbReference>
<dbReference type="AlphaFoldDB" id="A0A1G2N1V4"/>
<dbReference type="InterPro" id="IPR023584">
    <property type="entry name" value="Ribosome_recyc_fac_dom"/>
</dbReference>